<dbReference type="EMBL" id="QGKY02000246">
    <property type="protein sequence ID" value="KAF2587357.1"/>
    <property type="molecule type" value="Genomic_DNA"/>
</dbReference>
<dbReference type="AlphaFoldDB" id="A0A8S9K0I0"/>
<organism evidence="1">
    <name type="scientific">Brassica cretica</name>
    <name type="common">Mustard</name>
    <dbReference type="NCBI Taxonomy" id="69181"/>
    <lineage>
        <taxon>Eukaryota</taxon>
        <taxon>Viridiplantae</taxon>
        <taxon>Streptophyta</taxon>
        <taxon>Embryophyta</taxon>
        <taxon>Tracheophyta</taxon>
        <taxon>Spermatophyta</taxon>
        <taxon>Magnoliopsida</taxon>
        <taxon>eudicotyledons</taxon>
        <taxon>Gunneridae</taxon>
        <taxon>Pentapetalae</taxon>
        <taxon>rosids</taxon>
        <taxon>malvids</taxon>
        <taxon>Brassicales</taxon>
        <taxon>Brassicaceae</taxon>
        <taxon>Brassiceae</taxon>
        <taxon>Brassica</taxon>
    </lineage>
</organism>
<reference evidence="1" key="1">
    <citation type="submission" date="2019-12" db="EMBL/GenBank/DDBJ databases">
        <title>Genome sequencing and annotation of Brassica cretica.</title>
        <authorList>
            <person name="Studholme D.J."/>
            <person name="Sarris P.F."/>
        </authorList>
    </citation>
    <scope>NUCLEOTIDE SEQUENCE</scope>
    <source>
        <strain evidence="1">PFS-102/07</strain>
        <tissue evidence="1">Leaf</tissue>
    </source>
</reference>
<gene>
    <name evidence="1" type="ORF">F2Q70_00035799</name>
</gene>
<proteinExistence type="predicted"/>
<name>A0A8S9K0I0_BRACR</name>
<comment type="caution">
    <text evidence="1">The sequence shown here is derived from an EMBL/GenBank/DDBJ whole genome shotgun (WGS) entry which is preliminary data.</text>
</comment>
<evidence type="ECO:0000313" key="1">
    <source>
        <dbReference type="EMBL" id="KAF2587357.1"/>
    </source>
</evidence>
<protein>
    <submittedName>
        <fullName evidence="1">Uncharacterized protein</fullName>
    </submittedName>
</protein>
<sequence>MPSSTRSNKEQTLLFSDPSLLEPAQAVDKAARPRTLADYNMPVSTRSFSKNQMIWLRYTGASIEEEKKMHRFGSYPLIDVRDSSVATSITEDGKDMKMVLIDFGLNLMKGFLCTPFEDQAERSSRVNQEIELLVRVRLDSLYTPPRSVLASSFLPLSRLK</sequence>
<accession>A0A8S9K0I0</accession>